<protein>
    <submittedName>
        <fullName evidence="1">Uncharacterized protein</fullName>
    </submittedName>
</protein>
<dbReference type="AlphaFoldDB" id="A0A3R9LX81"/>
<evidence type="ECO:0000313" key="1">
    <source>
        <dbReference type="EMBL" id="RSJ90244.1"/>
    </source>
</evidence>
<organism evidence="1 2">
    <name type="scientific">Streptococcus mitis</name>
    <dbReference type="NCBI Taxonomy" id="28037"/>
    <lineage>
        <taxon>Bacteria</taxon>
        <taxon>Bacillati</taxon>
        <taxon>Bacillota</taxon>
        <taxon>Bacilli</taxon>
        <taxon>Lactobacillales</taxon>
        <taxon>Streptococcaceae</taxon>
        <taxon>Streptococcus</taxon>
        <taxon>Streptococcus mitis group</taxon>
    </lineage>
</organism>
<accession>A0A3R9LX81</accession>
<proteinExistence type="predicted"/>
<reference evidence="1 2" key="1">
    <citation type="submission" date="2018-11" db="EMBL/GenBank/DDBJ databases">
        <title>Species Designations Belie Phenotypic and Genotypic Heterogeneity in Oral Streptococci.</title>
        <authorList>
            <person name="Velsko I."/>
        </authorList>
    </citation>
    <scope>NUCLEOTIDE SEQUENCE [LARGE SCALE GENOMIC DNA]</scope>
    <source>
        <strain evidence="1 2">BCC30</strain>
    </source>
</reference>
<dbReference type="Proteomes" id="UP000271977">
    <property type="component" value="Unassembled WGS sequence"/>
</dbReference>
<name>A0A3R9LX81_STRMT</name>
<comment type="caution">
    <text evidence="1">The sequence shown here is derived from an EMBL/GenBank/DDBJ whole genome shotgun (WGS) entry which is preliminary data.</text>
</comment>
<gene>
    <name evidence="1" type="ORF">D8789_05355</name>
</gene>
<dbReference type="EMBL" id="RJPV01000003">
    <property type="protein sequence ID" value="RSJ90244.1"/>
    <property type="molecule type" value="Genomic_DNA"/>
</dbReference>
<evidence type="ECO:0000313" key="2">
    <source>
        <dbReference type="Proteomes" id="UP000271977"/>
    </source>
</evidence>
<sequence length="56" mass="6535">MRNKQITCQQCKSLIEYDPTSIHEGLRDFEEIVCPRCGYVMTRVFTDLIPSVRVVD</sequence>